<keyword evidence="3" id="KW-1185">Reference proteome</keyword>
<proteinExistence type="predicted"/>
<dbReference type="Pfam" id="PF02754">
    <property type="entry name" value="CCG"/>
    <property type="match status" value="2"/>
</dbReference>
<organism evidence="2 3">
    <name type="scientific">Alienimonas chondri</name>
    <dbReference type="NCBI Taxonomy" id="2681879"/>
    <lineage>
        <taxon>Bacteria</taxon>
        <taxon>Pseudomonadati</taxon>
        <taxon>Planctomycetota</taxon>
        <taxon>Planctomycetia</taxon>
        <taxon>Planctomycetales</taxon>
        <taxon>Planctomycetaceae</taxon>
        <taxon>Alienimonas</taxon>
    </lineage>
</organism>
<dbReference type="EMBL" id="WTPX01000020">
    <property type="protein sequence ID" value="NNJ24907.1"/>
    <property type="molecule type" value="Genomic_DNA"/>
</dbReference>
<sequence>MRVGLFIPCYVDQFYPRVGAAAVRVLRRFGGPDLTLEYPEGQVCCGQPMANAGLPHESKPLAETNLRTFAEFDAVVCPSGSCTSMVRNHYGPFLEGQPGFEELKAKTYEFCEFLTDVLKVGSPSGRFPHKVGLHPGCHGLRELRLGSGSERNVEPFDKVKSLLTGLEGLTFSEPARPDECCGFGGTFAVNEEAVSVMMGQDKIADHKQAGTEALVSPDMSCLMHLEGVLRRGGDKQTRVLHVAEVLEEATRET</sequence>
<reference evidence="2 3" key="1">
    <citation type="journal article" date="2020" name="Syst. Appl. Microbiol.">
        <title>Alienimonas chondri sp. nov., a novel planctomycete isolated from the biofilm of the red alga Chondrus crispus.</title>
        <authorList>
            <person name="Vitorino I."/>
            <person name="Albuquerque L."/>
            <person name="Wiegand S."/>
            <person name="Kallscheuer N."/>
            <person name="da Costa M.S."/>
            <person name="Lobo-da-Cunha A."/>
            <person name="Jogler C."/>
            <person name="Lage O.M."/>
        </authorList>
    </citation>
    <scope>NUCLEOTIDE SEQUENCE [LARGE SCALE GENOMIC DNA]</scope>
    <source>
        <strain evidence="2 3">LzC2</strain>
    </source>
</reference>
<evidence type="ECO:0000259" key="1">
    <source>
        <dbReference type="Pfam" id="PF02754"/>
    </source>
</evidence>
<comment type="caution">
    <text evidence="2">The sequence shown here is derived from an EMBL/GenBank/DDBJ whole genome shotgun (WGS) entry which is preliminary data.</text>
</comment>
<dbReference type="PANTHER" id="PTHR30296">
    <property type="entry name" value="UNCHARACTERIZED PROTEIN YKGE"/>
    <property type="match status" value="1"/>
</dbReference>
<dbReference type="RefSeq" id="WP_171184351.1">
    <property type="nucleotide sequence ID" value="NZ_WTPX01000020.1"/>
</dbReference>
<name>A0ABX1VAK6_9PLAN</name>
<dbReference type="InterPro" id="IPR004017">
    <property type="entry name" value="Cys_rich_dom"/>
</dbReference>
<dbReference type="Proteomes" id="UP000609651">
    <property type="component" value="Unassembled WGS sequence"/>
</dbReference>
<gene>
    <name evidence="2" type="primary">lutA</name>
    <name evidence="2" type="ORF">LzC2_09690</name>
</gene>
<evidence type="ECO:0000313" key="3">
    <source>
        <dbReference type="Proteomes" id="UP000609651"/>
    </source>
</evidence>
<protein>
    <submittedName>
        <fullName evidence="2">Lactate utilization protein A</fullName>
    </submittedName>
</protein>
<dbReference type="PANTHER" id="PTHR30296:SF0">
    <property type="entry name" value="LACTATE UTILIZATION PROTEIN A"/>
    <property type="match status" value="1"/>
</dbReference>
<feature type="domain" description="Cysteine-rich" evidence="1">
    <location>
        <begin position="3"/>
        <end position="86"/>
    </location>
</feature>
<evidence type="ECO:0000313" key="2">
    <source>
        <dbReference type="EMBL" id="NNJ24907.1"/>
    </source>
</evidence>
<accession>A0ABX1VAK6</accession>
<feature type="domain" description="Cysteine-rich" evidence="1">
    <location>
        <begin position="131"/>
        <end position="225"/>
    </location>
</feature>